<dbReference type="RefSeq" id="YP_009838410.1">
    <property type="nucleotide sequence ID" value="NC_048709.1"/>
</dbReference>
<evidence type="ECO:0000313" key="2">
    <source>
        <dbReference type="Proteomes" id="UP000260311"/>
    </source>
</evidence>
<proteinExistence type="predicted"/>
<keyword evidence="2" id="KW-1185">Reference proteome</keyword>
<name>A0A384ZSF6_9CAUD</name>
<protein>
    <submittedName>
        <fullName evidence="1">Uncharacterized protein</fullName>
    </submittedName>
</protein>
<evidence type="ECO:0000313" key="1">
    <source>
        <dbReference type="EMBL" id="AXC34564.1"/>
    </source>
</evidence>
<organism evidence="1 2">
    <name type="scientific">Vibrio phage YC</name>
    <dbReference type="NCBI Taxonomy" id="2267403"/>
    <lineage>
        <taxon>Viruses</taxon>
        <taxon>Duplodnaviria</taxon>
        <taxon>Heunggongvirae</taxon>
        <taxon>Uroviricota</taxon>
        <taxon>Caudoviricetes</taxon>
        <taxon>Pantevenvirales</taxon>
        <taxon>Ackermannviridae</taxon>
        <taxon>Campanilevirus</taxon>
        <taxon>Campanilevirus YC</taxon>
    </lineage>
</organism>
<reference evidence="1 2" key="1">
    <citation type="submission" date="2018-05" db="EMBL/GenBank/DDBJ databases">
        <title>The genome of Vibrio coralliilyticus phage YC.</title>
        <authorList>
            <person name="Benler S."/>
        </authorList>
    </citation>
    <scope>NUCLEOTIDE SEQUENCE [LARGE SCALE GENOMIC DNA]</scope>
</reference>
<dbReference type="GeneID" id="55608642"/>
<dbReference type="Proteomes" id="UP000260311">
    <property type="component" value="Segment"/>
</dbReference>
<sequence length="133" mass="15207">MKLLPIFELIQRQTENERIDSWVTCGLADVELNGEEVALWDANTEAVEEGGVKYLVVSGSMDACGFGRNYTLKFNMDGEMVDEPSFTIPKYYKEVDERGYDLLAHKLIVNNIKLFTVNAYDNQVPNERIEISY</sequence>
<dbReference type="KEGG" id="vg:55608642"/>
<accession>A0A384ZSF6</accession>
<dbReference type="EMBL" id="MH375644">
    <property type="protein sequence ID" value="AXC34564.1"/>
    <property type="molecule type" value="Genomic_DNA"/>
</dbReference>